<evidence type="ECO:0000313" key="2">
    <source>
        <dbReference type="Proteomes" id="UP000054776"/>
    </source>
</evidence>
<accession>A0A0V1C261</accession>
<dbReference type="Proteomes" id="UP000054776">
    <property type="component" value="Unassembled WGS sequence"/>
</dbReference>
<name>A0A0V1C261_TRISP</name>
<gene>
    <name evidence="1" type="ORF">T01_321</name>
</gene>
<comment type="caution">
    <text evidence="1">The sequence shown here is derived from an EMBL/GenBank/DDBJ whole genome shotgun (WGS) entry which is preliminary data.</text>
</comment>
<protein>
    <submittedName>
        <fullName evidence="1">Uncharacterized protein</fullName>
    </submittedName>
</protein>
<dbReference type="AlphaFoldDB" id="A0A0V1C261"/>
<keyword evidence="2" id="KW-1185">Reference proteome</keyword>
<evidence type="ECO:0000313" key="1">
    <source>
        <dbReference type="EMBL" id="KRY43318.1"/>
    </source>
</evidence>
<dbReference type="InParanoid" id="A0A0V1C261"/>
<reference evidence="1 2" key="1">
    <citation type="submission" date="2015-01" db="EMBL/GenBank/DDBJ databases">
        <title>Evolution of Trichinella species and genotypes.</title>
        <authorList>
            <person name="Korhonen P.K."/>
            <person name="Edoardo P."/>
            <person name="Giuseppe L.R."/>
            <person name="Gasser R.B."/>
        </authorList>
    </citation>
    <scope>NUCLEOTIDE SEQUENCE [LARGE SCALE GENOMIC DNA]</scope>
    <source>
        <strain evidence="1">ISS3</strain>
    </source>
</reference>
<dbReference type="EMBL" id="JYDH01000001">
    <property type="protein sequence ID" value="KRY43318.1"/>
    <property type="molecule type" value="Genomic_DNA"/>
</dbReference>
<proteinExistence type="predicted"/>
<organism evidence="1 2">
    <name type="scientific">Trichinella spiralis</name>
    <name type="common">Trichina worm</name>
    <dbReference type="NCBI Taxonomy" id="6334"/>
    <lineage>
        <taxon>Eukaryota</taxon>
        <taxon>Metazoa</taxon>
        <taxon>Ecdysozoa</taxon>
        <taxon>Nematoda</taxon>
        <taxon>Enoplea</taxon>
        <taxon>Dorylaimia</taxon>
        <taxon>Trichinellida</taxon>
        <taxon>Trichinellidae</taxon>
        <taxon>Trichinella</taxon>
    </lineage>
</organism>
<sequence length="68" mass="8413">MRTEMFVQNINHTLLGISFDIFHFELFEPYDILLDFCRFTVQQWTDELLYNENVKMSRTYLLRMLFSH</sequence>